<comment type="similarity">
    <text evidence="2 11">Belongs to the phosphoenolpyruvate carboxykinase [GTP] family.</text>
</comment>
<proteinExistence type="inferred from homology"/>
<dbReference type="GO" id="GO:0042594">
    <property type="term" value="P:response to starvation"/>
    <property type="evidence" value="ECO:0007669"/>
    <property type="project" value="TreeGrafter"/>
</dbReference>
<feature type="domain" description="Phosphoenolpyruvate carboxykinase GTP-utilising N-terminal" evidence="13">
    <location>
        <begin position="22"/>
        <end position="239"/>
    </location>
</feature>
<evidence type="ECO:0000259" key="12">
    <source>
        <dbReference type="Pfam" id="PF00821"/>
    </source>
</evidence>
<keyword evidence="6 11" id="KW-0547">Nucleotide-binding</keyword>
<keyword evidence="10 11" id="KW-0456">Lyase</keyword>
<evidence type="ECO:0000256" key="6">
    <source>
        <dbReference type="ARBA" id="ARBA00022741"/>
    </source>
</evidence>
<evidence type="ECO:0000256" key="10">
    <source>
        <dbReference type="ARBA" id="ARBA00023239"/>
    </source>
</evidence>
<dbReference type="UniPathway" id="UPA00138"/>
<dbReference type="InterPro" id="IPR008210">
    <property type="entry name" value="PEP_carboxykinase_N"/>
</dbReference>
<dbReference type="InterPro" id="IPR008209">
    <property type="entry name" value="PEP_carboxykinase_GTP"/>
</dbReference>
<dbReference type="SUPFAM" id="SSF53795">
    <property type="entry name" value="PEP carboxykinase-like"/>
    <property type="match status" value="1"/>
</dbReference>
<comment type="caution">
    <text evidence="14">The sequence shown here is derived from an EMBL/GenBank/DDBJ whole genome shotgun (WGS) entry which is preliminary data.</text>
</comment>
<feature type="binding site" evidence="11">
    <location>
        <begin position="385"/>
        <end position="387"/>
    </location>
    <ligand>
        <name>substrate</name>
    </ligand>
</feature>
<dbReference type="HAMAP" id="MF_00452">
    <property type="entry name" value="PEPCK_GTP"/>
    <property type="match status" value="1"/>
</dbReference>
<organism evidence="14 15">
    <name type="scientific">Longimycelium tulufanense</name>
    <dbReference type="NCBI Taxonomy" id="907463"/>
    <lineage>
        <taxon>Bacteria</taxon>
        <taxon>Bacillati</taxon>
        <taxon>Actinomycetota</taxon>
        <taxon>Actinomycetes</taxon>
        <taxon>Pseudonocardiales</taxon>
        <taxon>Pseudonocardiaceae</taxon>
        <taxon>Longimycelium</taxon>
    </lineage>
</organism>
<dbReference type="RefSeq" id="WP_189061217.1">
    <property type="nucleotide sequence ID" value="NZ_BMMK01000036.1"/>
</dbReference>
<evidence type="ECO:0000313" key="14">
    <source>
        <dbReference type="EMBL" id="GGM76315.1"/>
    </source>
</evidence>
<evidence type="ECO:0000256" key="5">
    <source>
        <dbReference type="ARBA" id="ARBA00022723"/>
    </source>
</evidence>
<feature type="active site" evidence="11">
    <location>
        <position position="271"/>
    </location>
</feature>
<dbReference type="Pfam" id="PF17297">
    <property type="entry name" value="PEPCK_N"/>
    <property type="match status" value="1"/>
</dbReference>
<evidence type="ECO:0000313" key="15">
    <source>
        <dbReference type="Proteomes" id="UP000637578"/>
    </source>
</evidence>
<keyword evidence="7 11" id="KW-0210">Decarboxylase</keyword>
<feature type="binding site" evidence="11">
    <location>
        <begin position="513"/>
        <end position="516"/>
    </location>
    <ligand>
        <name>GTP</name>
        <dbReference type="ChEBI" id="CHEBI:37565"/>
    </ligand>
</feature>
<evidence type="ECO:0000256" key="7">
    <source>
        <dbReference type="ARBA" id="ARBA00022793"/>
    </source>
</evidence>
<evidence type="ECO:0000256" key="3">
    <source>
        <dbReference type="ARBA" id="ARBA00011245"/>
    </source>
</evidence>
<dbReference type="FunFam" id="3.40.449.10:FF:000005">
    <property type="entry name" value="Phosphoenolpyruvate carboxykinase [GTP]"/>
    <property type="match status" value="1"/>
</dbReference>
<gene>
    <name evidence="14" type="primary">pckA</name>
    <name evidence="11" type="synonym">pckG</name>
    <name evidence="14" type="ORF">GCM10012275_53860</name>
</gene>
<dbReference type="GO" id="GO:0071333">
    <property type="term" value="P:cellular response to glucose stimulus"/>
    <property type="evidence" value="ECO:0007669"/>
    <property type="project" value="TreeGrafter"/>
</dbReference>
<dbReference type="EMBL" id="BMMK01000036">
    <property type="protein sequence ID" value="GGM76315.1"/>
    <property type="molecule type" value="Genomic_DNA"/>
</dbReference>
<feature type="binding site" evidence="11">
    <location>
        <position position="227"/>
    </location>
    <ligand>
        <name>Mn(2+)</name>
        <dbReference type="ChEBI" id="CHEBI:29035"/>
    </ligand>
</feature>
<keyword evidence="9 11" id="KW-0464">Manganese</keyword>
<sequence>MTALTIPGLDHAPTTHERLLAWVREVAELTTPEQVVWCDGSDSEWERLTQQLVEAGTFTRLSGKPNSFWCASDPSDVARVEERTFICSADPSGAGPTNNWMDPDEMKAVMTELYRGSMRGRTMYVIPFCMGPLDAEKPMLGVEITDSEYVVVSMRVMTRMGSKALARFGEDADFVPCLHSLGAPLEPGQEDVPWPCNQTKYITHFPEERMIWSFGSGYGGNALLGKKCYSLRIASVIARDEGWLAEHMLILKLTSPANKVYYVAAAFPSACGKTNLAMLEPTIPGWKVETLGDDIAWMRFGEDGRLYAVNPEAGFFGVAPGTGWKTNPNAMRTIEKGNSVFTNVALTDDGDVWWEGYSEAPPAHLTSWKKQDWTPGSEELSSHPNSRFCTPIAQCPIVAPEWEDPEGVPISAILFGGRRATTIPLVTESRDWQHGVFMGATLSSETTAAAAGRVGVVRRDPMAMLPFIGYHAGDYFQHWIDTGKSADATKLPRIYYVNWFRRGDDRRFLWPGFGENSRVLKWIVERIEGTAPAVETAIGHVPTAEALDLSGLDAPGADVEAALRVDVEEWKAEVPMIEEWFAKIGDKLPTSLRDELEALKQRLG</sequence>
<keyword evidence="5 11" id="KW-0479">Metal-binding</keyword>
<dbReference type="Gene3D" id="3.90.228.20">
    <property type="match status" value="1"/>
</dbReference>
<feature type="binding site" evidence="11">
    <location>
        <position position="294"/>
    </location>
    <ligand>
        <name>Mn(2+)</name>
        <dbReference type="ChEBI" id="CHEBI:29035"/>
    </ligand>
</feature>
<dbReference type="Pfam" id="PF00821">
    <property type="entry name" value="PEPCK_GTP"/>
    <property type="match status" value="1"/>
</dbReference>
<feature type="binding site" evidence="11">
    <location>
        <position position="247"/>
    </location>
    <ligand>
        <name>Mn(2+)</name>
        <dbReference type="ChEBI" id="CHEBI:29035"/>
    </ligand>
</feature>
<dbReference type="SUPFAM" id="SSF68923">
    <property type="entry name" value="PEP carboxykinase N-terminal domain"/>
    <property type="match status" value="1"/>
</dbReference>
<name>A0A8J3CHK2_9PSEU</name>
<dbReference type="GO" id="GO:0005525">
    <property type="term" value="F:GTP binding"/>
    <property type="evidence" value="ECO:0007669"/>
    <property type="project" value="UniProtKB-UniRule"/>
</dbReference>
<dbReference type="Gene3D" id="2.170.8.10">
    <property type="entry name" value="Phosphoenolpyruvate Carboxykinase, domain 2"/>
    <property type="match status" value="1"/>
</dbReference>
<comment type="function">
    <text evidence="11">Catalyzes the conversion of oxaloacetate (OAA) to phosphoenolpyruvate (PEP), the rate-limiting step in the metabolic pathway that produces glucose from lactate and other precursors derived from the citric acid cycle.</text>
</comment>
<dbReference type="NCBIfam" id="NF003253">
    <property type="entry name" value="PRK04210.1"/>
    <property type="match status" value="1"/>
</dbReference>
<dbReference type="GO" id="GO:0030145">
    <property type="term" value="F:manganese ion binding"/>
    <property type="evidence" value="ECO:0007669"/>
    <property type="project" value="UniProtKB-UniRule"/>
</dbReference>
<feature type="binding site" evidence="11">
    <location>
        <position position="79"/>
    </location>
    <ligand>
        <name>substrate</name>
    </ligand>
</feature>
<dbReference type="PROSITE" id="PS00505">
    <property type="entry name" value="PEPCK_GTP"/>
    <property type="match status" value="1"/>
</dbReference>
<feature type="binding site" evidence="11">
    <location>
        <position position="269"/>
    </location>
    <ligand>
        <name>substrate</name>
    </ligand>
</feature>
<reference evidence="14" key="2">
    <citation type="submission" date="2020-09" db="EMBL/GenBank/DDBJ databases">
        <authorList>
            <person name="Sun Q."/>
            <person name="Zhou Y."/>
        </authorList>
    </citation>
    <scope>NUCLEOTIDE SEQUENCE</scope>
    <source>
        <strain evidence="14">CGMCC 4.5737</strain>
    </source>
</reference>
<feature type="binding site" evidence="11">
    <location>
        <begin position="218"/>
        <end position="220"/>
    </location>
    <ligand>
        <name>substrate</name>
    </ligand>
</feature>
<keyword evidence="4 11" id="KW-0312">Gluconeogenesis</keyword>
<keyword evidence="11" id="KW-0963">Cytoplasm</keyword>
<dbReference type="GO" id="GO:0006094">
    <property type="term" value="P:gluconeogenesis"/>
    <property type="evidence" value="ECO:0007669"/>
    <property type="project" value="UniProtKB-UniRule"/>
</dbReference>
<protein>
    <recommendedName>
        <fullName evidence="11">Phosphoenolpyruvate carboxykinase [GTP]</fullName>
        <shortName evidence="11">PEP carboxykinase</shortName>
        <shortName evidence="11">PEPCK</shortName>
        <ecNumber evidence="11">4.1.1.32</ecNumber>
    </recommendedName>
    <alternativeName>
        <fullName evidence="11">GTP-dependent phosphoenolpyruvate carboxykinase</fullName>
        <shortName evidence="11">GTP-PEPCK</shortName>
    </alternativeName>
</protein>
<dbReference type="AlphaFoldDB" id="A0A8J3CHK2"/>
<dbReference type="Proteomes" id="UP000637578">
    <property type="component" value="Unassembled WGS sequence"/>
</dbReference>
<evidence type="ECO:0000256" key="1">
    <source>
        <dbReference type="ARBA" id="ARBA00004742"/>
    </source>
</evidence>
<feature type="binding site" evidence="11">
    <location>
        <begin position="270"/>
        <end position="275"/>
    </location>
    <ligand>
        <name>GTP</name>
        <dbReference type="ChEBI" id="CHEBI:37565"/>
    </ligand>
</feature>
<comment type="catalytic activity">
    <reaction evidence="11">
        <text>oxaloacetate + GTP = phosphoenolpyruvate + GDP + CO2</text>
        <dbReference type="Rhea" id="RHEA:10388"/>
        <dbReference type="ChEBI" id="CHEBI:16452"/>
        <dbReference type="ChEBI" id="CHEBI:16526"/>
        <dbReference type="ChEBI" id="CHEBI:37565"/>
        <dbReference type="ChEBI" id="CHEBI:58189"/>
        <dbReference type="ChEBI" id="CHEBI:58702"/>
        <dbReference type="EC" id="4.1.1.32"/>
    </reaction>
</comment>
<dbReference type="GO" id="GO:0004613">
    <property type="term" value="F:phosphoenolpyruvate carboxykinase (GTP) activity"/>
    <property type="evidence" value="ECO:0007669"/>
    <property type="project" value="UniProtKB-UniRule"/>
</dbReference>
<dbReference type="InterPro" id="IPR035077">
    <property type="entry name" value="PEP_carboxykinase_GTP_C"/>
</dbReference>
<comment type="cofactor">
    <cofactor evidence="11">
        <name>Mn(2+)</name>
        <dbReference type="ChEBI" id="CHEBI:29035"/>
    </cofactor>
    <text evidence="11">Binds 1 Mn(2+) ion per subunit.</text>
</comment>
<keyword evidence="8 11" id="KW-0342">GTP-binding</keyword>
<evidence type="ECO:0000256" key="11">
    <source>
        <dbReference type="HAMAP-Rule" id="MF_00452"/>
    </source>
</evidence>
<dbReference type="EC" id="4.1.1.32" evidence="11"/>
<dbReference type="GO" id="GO:0019543">
    <property type="term" value="P:propionate catabolic process"/>
    <property type="evidence" value="ECO:0007669"/>
    <property type="project" value="TreeGrafter"/>
</dbReference>
<dbReference type="PIRSF" id="PIRSF001348">
    <property type="entry name" value="PEP_carboxykinase_GTP"/>
    <property type="match status" value="1"/>
</dbReference>
<dbReference type="GO" id="GO:0005829">
    <property type="term" value="C:cytosol"/>
    <property type="evidence" value="ECO:0007669"/>
    <property type="project" value="TreeGrafter"/>
</dbReference>
<dbReference type="InterPro" id="IPR035078">
    <property type="entry name" value="PEP_carboxykinase_GTP_N"/>
</dbReference>
<dbReference type="Gene3D" id="3.40.449.10">
    <property type="entry name" value="Phosphoenolpyruvate Carboxykinase, domain 1"/>
    <property type="match status" value="1"/>
</dbReference>
<dbReference type="GO" id="GO:0046327">
    <property type="term" value="P:glycerol biosynthetic process from pyruvate"/>
    <property type="evidence" value="ECO:0007669"/>
    <property type="project" value="TreeGrafter"/>
</dbReference>
<feature type="binding site" evidence="11">
    <location>
        <position position="387"/>
    </location>
    <ligand>
        <name>GTP</name>
        <dbReference type="ChEBI" id="CHEBI:37565"/>
    </ligand>
</feature>
<evidence type="ECO:0000256" key="2">
    <source>
        <dbReference type="ARBA" id="ARBA00005796"/>
    </source>
</evidence>
<reference evidence="14" key="1">
    <citation type="journal article" date="2014" name="Int. J. Syst. Evol. Microbiol.">
        <title>Complete genome sequence of Corynebacterium casei LMG S-19264T (=DSM 44701T), isolated from a smear-ripened cheese.</title>
        <authorList>
            <consortium name="US DOE Joint Genome Institute (JGI-PGF)"/>
            <person name="Walter F."/>
            <person name="Albersmeier A."/>
            <person name="Kalinowski J."/>
            <person name="Ruckert C."/>
        </authorList>
    </citation>
    <scope>NUCLEOTIDE SEQUENCE</scope>
    <source>
        <strain evidence="14">CGMCC 4.5737</strain>
    </source>
</reference>
<comment type="pathway">
    <text evidence="1 11">Carbohydrate biosynthesis; gluconeogenesis.</text>
</comment>
<evidence type="ECO:0000256" key="4">
    <source>
        <dbReference type="ARBA" id="ARBA00022432"/>
    </source>
</evidence>
<feature type="binding site" evidence="11">
    <location>
        <position position="418"/>
    </location>
    <ligand>
        <name>GTP</name>
        <dbReference type="ChEBI" id="CHEBI:37565"/>
    </ligand>
</feature>
<dbReference type="CDD" id="cd00819">
    <property type="entry name" value="PEPCK_GTP"/>
    <property type="match status" value="1"/>
</dbReference>
<dbReference type="GO" id="GO:0033993">
    <property type="term" value="P:response to lipid"/>
    <property type="evidence" value="ECO:0007669"/>
    <property type="project" value="TreeGrafter"/>
</dbReference>
<evidence type="ECO:0000256" key="9">
    <source>
        <dbReference type="ARBA" id="ARBA00023211"/>
    </source>
</evidence>
<comment type="subunit">
    <text evidence="3 11">Monomer.</text>
</comment>
<keyword evidence="15" id="KW-1185">Reference proteome</keyword>
<dbReference type="PANTHER" id="PTHR11561">
    <property type="entry name" value="PHOSPHOENOLPYRUVATE CARBOXYKINASE"/>
    <property type="match status" value="1"/>
</dbReference>
<dbReference type="PANTHER" id="PTHR11561:SF0">
    <property type="entry name" value="PHOSPHOENOLPYRUVATE CARBOXYKINASE [GTP]-RELATED"/>
    <property type="match status" value="1"/>
</dbReference>
<evidence type="ECO:0000259" key="13">
    <source>
        <dbReference type="Pfam" id="PF17297"/>
    </source>
</evidence>
<accession>A0A8J3CHK2</accession>
<comment type="subcellular location">
    <subcellularLocation>
        <location evidence="11">Cytoplasm</location>
    </subcellularLocation>
</comment>
<feature type="domain" description="Phosphoenolpyruvate carboxykinase C-terminal P-loop" evidence="12">
    <location>
        <begin position="243"/>
        <end position="602"/>
    </location>
</feature>
<evidence type="ECO:0000256" key="8">
    <source>
        <dbReference type="ARBA" id="ARBA00023134"/>
    </source>
</evidence>
<dbReference type="GO" id="GO:0006107">
    <property type="term" value="P:oxaloacetate metabolic process"/>
    <property type="evidence" value="ECO:0007669"/>
    <property type="project" value="TreeGrafter"/>
</dbReference>
<dbReference type="InterPro" id="IPR013035">
    <property type="entry name" value="PEP_carboxykinase_C"/>
</dbReference>
<dbReference type="InterPro" id="IPR018091">
    <property type="entry name" value="PEP_carboxykin_GTP_CS"/>
</dbReference>